<evidence type="ECO:0000313" key="2">
    <source>
        <dbReference type="EMBL" id="HIX54301.1"/>
    </source>
</evidence>
<sequence length="246" mass="29053">MSVFTKDNFPEIKSEPNWFWTWCIRIVFFPLFGSLVLCFYIIPFAFYIDGTIEGGQLFAFGIIYYPIVIWLSYIAVRYLKRIKSKAVRCISVNRDGIFDEQLDGTVESLLYSQLEKSSDDFNIYDVFIGSNLVYTGTSTYRQTFLKVFLKGNEQKVRPFHPDVAYSYYAGNSRTLRSHFIQGITLFRPDLRIAPNVYSEFSIHPETFEFDRKVYWQAIILAIIFIILLFIGIEWYMKYRFGYSLIF</sequence>
<keyword evidence="1" id="KW-0812">Transmembrane</keyword>
<accession>A0A9D1W885</accession>
<dbReference type="AlphaFoldDB" id="A0A9D1W885"/>
<feature type="transmembrane region" description="Helical" evidence="1">
    <location>
        <begin position="54"/>
        <end position="76"/>
    </location>
</feature>
<keyword evidence="1" id="KW-1133">Transmembrane helix</keyword>
<gene>
    <name evidence="2" type="ORF">H9853_04695</name>
</gene>
<keyword evidence="1" id="KW-0472">Membrane</keyword>
<reference evidence="2" key="2">
    <citation type="submission" date="2021-04" db="EMBL/GenBank/DDBJ databases">
        <authorList>
            <person name="Gilroy R."/>
        </authorList>
    </citation>
    <scope>NUCLEOTIDE SEQUENCE</scope>
    <source>
        <strain evidence="2">1719</strain>
    </source>
</reference>
<feature type="transmembrane region" description="Helical" evidence="1">
    <location>
        <begin position="22"/>
        <end position="48"/>
    </location>
</feature>
<evidence type="ECO:0000313" key="3">
    <source>
        <dbReference type="Proteomes" id="UP000824156"/>
    </source>
</evidence>
<reference evidence="2" key="1">
    <citation type="journal article" date="2021" name="PeerJ">
        <title>Extensive microbial diversity within the chicken gut microbiome revealed by metagenomics and culture.</title>
        <authorList>
            <person name="Gilroy R."/>
            <person name="Ravi A."/>
            <person name="Getino M."/>
            <person name="Pursley I."/>
            <person name="Horton D.L."/>
            <person name="Alikhan N.F."/>
            <person name="Baker D."/>
            <person name="Gharbi K."/>
            <person name="Hall N."/>
            <person name="Watson M."/>
            <person name="Adriaenssens E.M."/>
            <person name="Foster-Nyarko E."/>
            <person name="Jarju S."/>
            <person name="Secka A."/>
            <person name="Antonio M."/>
            <person name="Oren A."/>
            <person name="Chaudhuri R.R."/>
            <person name="La Ragione R."/>
            <person name="Hildebrand F."/>
            <person name="Pallen M.J."/>
        </authorList>
    </citation>
    <scope>NUCLEOTIDE SEQUENCE</scope>
    <source>
        <strain evidence="2">1719</strain>
    </source>
</reference>
<feature type="transmembrane region" description="Helical" evidence="1">
    <location>
        <begin position="213"/>
        <end position="236"/>
    </location>
</feature>
<protein>
    <submittedName>
        <fullName evidence="2">Uncharacterized protein</fullName>
    </submittedName>
</protein>
<proteinExistence type="predicted"/>
<evidence type="ECO:0000256" key="1">
    <source>
        <dbReference type="SAM" id="Phobius"/>
    </source>
</evidence>
<dbReference type="EMBL" id="DXEZ01000130">
    <property type="protein sequence ID" value="HIX54301.1"/>
    <property type="molecule type" value="Genomic_DNA"/>
</dbReference>
<name>A0A9D1W885_9SPHI</name>
<dbReference type="Proteomes" id="UP000824156">
    <property type="component" value="Unassembled WGS sequence"/>
</dbReference>
<comment type="caution">
    <text evidence="2">The sequence shown here is derived from an EMBL/GenBank/DDBJ whole genome shotgun (WGS) entry which is preliminary data.</text>
</comment>
<organism evidence="2 3">
    <name type="scientific">Candidatus Sphingobacterium stercoripullorum</name>
    <dbReference type="NCBI Taxonomy" id="2838759"/>
    <lineage>
        <taxon>Bacteria</taxon>
        <taxon>Pseudomonadati</taxon>
        <taxon>Bacteroidota</taxon>
        <taxon>Sphingobacteriia</taxon>
        <taxon>Sphingobacteriales</taxon>
        <taxon>Sphingobacteriaceae</taxon>
        <taxon>Sphingobacterium</taxon>
    </lineage>
</organism>